<dbReference type="PROSITE" id="PS51384">
    <property type="entry name" value="FAD_FR"/>
    <property type="match status" value="1"/>
</dbReference>
<dbReference type="GO" id="GO:0003958">
    <property type="term" value="F:NADPH-hemoprotein reductase activity"/>
    <property type="evidence" value="ECO:0007669"/>
    <property type="project" value="UniProtKB-EC"/>
</dbReference>
<dbReference type="CDD" id="cd06206">
    <property type="entry name" value="bifunctional_CYPOR"/>
    <property type="match status" value="1"/>
</dbReference>
<evidence type="ECO:0000256" key="13">
    <source>
        <dbReference type="ARBA" id="ARBA00049342"/>
    </source>
</evidence>
<dbReference type="Pfam" id="PF00667">
    <property type="entry name" value="FAD_binding_1"/>
    <property type="match status" value="1"/>
</dbReference>
<dbReference type="PANTHER" id="PTHR19384">
    <property type="entry name" value="NITRIC OXIDE SYNTHASE-RELATED"/>
    <property type="match status" value="1"/>
</dbReference>
<evidence type="ECO:0000256" key="7">
    <source>
        <dbReference type="ARBA" id="ARBA00022723"/>
    </source>
</evidence>
<dbReference type="GO" id="GO:0020037">
    <property type="term" value="F:heme binding"/>
    <property type="evidence" value="ECO:0007669"/>
    <property type="project" value="InterPro"/>
</dbReference>
<dbReference type="InterPro" id="IPR008254">
    <property type="entry name" value="Flavodoxin/NO_synth"/>
</dbReference>
<reference evidence="17 18" key="1">
    <citation type="submission" date="2014-04" db="EMBL/GenBank/DDBJ databases">
        <authorList>
            <consortium name="DOE Joint Genome Institute"/>
            <person name="Kuo A."/>
            <person name="Tarkka M."/>
            <person name="Buscot F."/>
            <person name="Kohler A."/>
            <person name="Nagy L.G."/>
            <person name="Floudas D."/>
            <person name="Copeland A."/>
            <person name="Barry K.W."/>
            <person name="Cichocki N."/>
            <person name="Veneault-Fourrey C."/>
            <person name="LaButti K."/>
            <person name="Lindquist E.A."/>
            <person name="Lipzen A."/>
            <person name="Lundell T."/>
            <person name="Morin E."/>
            <person name="Murat C."/>
            <person name="Sun H."/>
            <person name="Tunlid A."/>
            <person name="Henrissat B."/>
            <person name="Grigoriev I.V."/>
            <person name="Hibbett D.S."/>
            <person name="Martin F."/>
            <person name="Nordberg H.P."/>
            <person name="Cantor M.N."/>
            <person name="Hua S.X."/>
        </authorList>
    </citation>
    <scope>NUCLEOTIDE SEQUENCE [LARGE SCALE GENOMIC DNA]</scope>
    <source>
        <strain evidence="17 18">F 1598</strain>
    </source>
</reference>
<keyword evidence="11 14" id="KW-0408">Iron</keyword>
<keyword evidence="7 14" id="KW-0479">Metal-binding</keyword>
<evidence type="ECO:0000313" key="17">
    <source>
        <dbReference type="EMBL" id="KIM86528.1"/>
    </source>
</evidence>
<evidence type="ECO:0000256" key="5">
    <source>
        <dbReference type="ARBA" id="ARBA00022448"/>
    </source>
</evidence>
<dbReference type="InterPro" id="IPR039261">
    <property type="entry name" value="FNR_nucleotide-bd"/>
</dbReference>
<evidence type="ECO:0000256" key="3">
    <source>
        <dbReference type="ARBA" id="ARBA00001974"/>
    </source>
</evidence>
<dbReference type="InterPro" id="IPR017938">
    <property type="entry name" value="Riboflavin_synthase-like_b-brl"/>
</dbReference>
<dbReference type="InterPro" id="IPR003097">
    <property type="entry name" value="CysJ-like_FAD-binding"/>
</dbReference>
<dbReference type="PROSITE" id="PS00086">
    <property type="entry name" value="CYTOCHROME_P450"/>
    <property type="match status" value="1"/>
</dbReference>
<dbReference type="PRINTS" id="PR00463">
    <property type="entry name" value="EP450I"/>
</dbReference>
<comment type="cofactor">
    <cofactor evidence="1">
        <name>FMN</name>
        <dbReference type="ChEBI" id="CHEBI:58210"/>
    </cofactor>
</comment>
<dbReference type="Proteomes" id="UP000054166">
    <property type="component" value="Unassembled WGS sequence"/>
</dbReference>
<dbReference type="InterPro" id="IPR017927">
    <property type="entry name" value="FAD-bd_FR_type"/>
</dbReference>
<protein>
    <recommendedName>
        <fullName evidence="19">FAD-binding FR-type domain-containing protein</fullName>
    </recommendedName>
</protein>
<dbReference type="STRING" id="765440.A0A0C3BJJ7"/>
<keyword evidence="14" id="KW-0349">Heme</keyword>
<keyword evidence="10" id="KW-0560">Oxidoreductase</keyword>
<evidence type="ECO:0000256" key="10">
    <source>
        <dbReference type="ARBA" id="ARBA00023002"/>
    </source>
</evidence>
<dbReference type="SUPFAM" id="SSF63380">
    <property type="entry name" value="Riboflavin synthase domain-like"/>
    <property type="match status" value="1"/>
</dbReference>
<evidence type="ECO:0000256" key="14">
    <source>
        <dbReference type="PIRSR" id="PIRSR602401-1"/>
    </source>
</evidence>
<dbReference type="SUPFAM" id="SSF52343">
    <property type="entry name" value="Ferredoxin reductase-like, C-terminal NADP-linked domain"/>
    <property type="match status" value="1"/>
</dbReference>
<comment type="catalytic activity">
    <reaction evidence="12">
        <text>an organic molecule + reduced [NADPH--hemoprotein reductase] + O2 = an alcohol + oxidized [NADPH--hemoprotein reductase] + H2O + H(+)</text>
        <dbReference type="Rhea" id="RHEA:17149"/>
        <dbReference type="Rhea" id="RHEA-COMP:11964"/>
        <dbReference type="Rhea" id="RHEA-COMP:11965"/>
        <dbReference type="ChEBI" id="CHEBI:15377"/>
        <dbReference type="ChEBI" id="CHEBI:15378"/>
        <dbReference type="ChEBI" id="CHEBI:15379"/>
        <dbReference type="ChEBI" id="CHEBI:30879"/>
        <dbReference type="ChEBI" id="CHEBI:57618"/>
        <dbReference type="ChEBI" id="CHEBI:58210"/>
        <dbReference type="ChEBI" id="CHEBI:142491"/>
        <dbReference type="EC" id="1.14.14.1"/>
    </reaction>
</comment>
<dbReference type="HOGENOM" id="CLU_001570_7_0_1"/>
<dbReference type="SUPFAM" id="SSF52218">
    <property type="entry name" value="Flavoproteins"/>
    <property type="match status" value="1"/>
</dbReference>
<dbReference type="GO" id="GO:0005506">
    <property type="term" value="F:iron ion binding"/>
    <property type="evidence" value="ECO:0007669"/>
    <property type="project" value="InterPro"/>
</dbReference>
<evidence type="ECO:0000256" key="4">
    <source>
        <dbReference type="ARBA" id="ARBA00010018"/>
    </source>
</evidence>
<dbReference type="Gene3D" id="3.40.50.360">
    <property type="match status" value="1"/>
</dbReference>
<dbReference type="PRINTS" id="PR00385">
    <property type="entry name" value="P450"/>
</dbReference>
<evidence type="ECO:0000256" key="6">
    <source>
        <dbReference type="ARBA" id="ARBA00022630"/>
    </source>
</evidence>
<name>A0A0C3BJJ7_PILCF</name>
<dbReference type="FunFam" id="2.40.30.10:FF:000198">
    <property type="entry name" value="Bifunctional cytochrome P450/NADPH--P450 reductase"/>
    <property type="match status" value="1"/>
</dbReference>
<evidence type="ECO:0000259" key="15">
    <source>
        <dbReference type="PROSITE" id="PS50902"/>
    </source>
</evidence>
<dbReference type="Pfam" id="PF00067">
    <property type="entry name" value="p450"/>
    <property type="match status" value="1"/>
</dbReference>
<dbReference type="Gene3D" id="2.40.30.10">
    <property type="entry name" value="Translation factors"/>
    <property type="match status" value="1"/>
</dbReference>
<dbReference type="InParanoid" id="A0A0C3BJJ7"/>
<dbReference type="InterPro" id="IPR001128">
    <property type="entry name" value="Cyt_P450"/>
</dbReference>
<evidence type="ECO:0000256" key="9">
    <source>
        <dbReference type="ARBA" id="ARBA00022857"/>
    </source>
</evidence>
<comment type="catalytic activity">
    <reaction evidence="13">
        <text>2 oxidized [cytochrome P450] + NADPH = 2 reduced [cytochrome P450] + NADP(+) + H(+)</text>
        <dbReference type="Rhea" id="RHEA:24040"/>
        <dbReference type="Rhea" id="RHEA-COMP:14627"/>
        <dbReference type="Rhea" id="RHEA-COMP:14628"/>
        <dbReference type="ChEBI" id="CHEBI:15378"/>
        <dbReference type="ChEBI" id="CHEBI:55376"/>
        <dbReference type="ChEBI" id="CHEBI:57783"/>
        <dbReference type="ChEBI" id="CHEBI:58349"/>
        <dbReference type="ChEBI" id="CHEBI:60344"/>
        <dbReference type="EC" id="1.6.2.4"/>
    </reaction>
</comment>
<dbReference type="GO" id="GO:0005829">
    <property type="term" value="C:cytosol"/>
    <property type="evidence" value="ECO:0007669"/>
    <property type="project" value="TreeGrafter"/>
</dbReference>
<dbReference type="InterPro" id="IPR023173">
    <property type="entry name" value="NADPH_Cyt_P450_Rdtase_alpha"/>
</dbReference>
<evidence type="ECO:0000256" key="8">
    <source>
        <dbReference type="ARBA" id="ARBA00022827"/>
    </source>
</evidence>
<keyword evidence="8" id="KW-0274">FAD</keyword>
<dbReference type="GO" id="GO:0050660">
    <property type="term" value="F:flavin adenine dinucleotide binding"/>
    <property type="evidence" value="ECO:0007669"/>
    <property type="project" value="TreeGrafter"/>
</dbReference>
<dbReference type="SUPFAM" id="SSF48264">
    <property type="entry name" value="Cytochrome P450"/>
    <property type="match status" value="1"/>
</dbReference>
<dbReference type="InterPro" id="IPR001433">
    <property type="entry name" value="OxRdtase_FAD/NAD-bd"/>
</dbReference>
<dbReference type="EMBL" id="KN832981">
    <property type="protein sequence ID" value="KIM86528.1"/>
    <property type="molecule type" value="Genomic_DNA"/>
</dbReference>
<dbReference type="Gene3D" id="1.20.990.10">
    <property type="entry name" value="NADPH-cytochrome p450 Reductase, Chain A, domain 3"/>
    <property type="match status" value="1"/>
</dbReference>
<reference evidence="18" key="2">
    <citation type="submission" date="2015-01" db="EMBL/GenBank/DDBJ databases">
        <title>Evolutionary Origins and Diversification of the Mycorrhizal Mutualists.</title>
        <authorList>
            <consortium name="DOE Joint Genome Institute"/>
            <consortium name="Mycorrhizal Genomics Consortium"/>
            <person name="Kohler A."/>
            <person name="Kuo A."/>
            <person name="Nagy L.G."/>
            <person name="Floudas D."/>
            <person name="Copeland A."/>
            <person name="Barry K.W."/>
            <person name="Cichocki N."/>
            <person name="Veneault-Fourrey C."/>
            <person name="LaButti K."/>
            <person name="Lindquist E.A."/>
            <person name="Lipzen A."/>
            <person name="Lundell T."/>
            <person name="Morin E."/>
            <person name="Murat C."/>
            <person name="Riley R."/>
            <person name="Ohm R."/>
            <person name="Sun H."/>
            <person name="Tunlid A."/>
            <person name="Henrissat B."/>
            <person name="Grigoriev I.V."/>
            <person name="Hibbett D.S."/>
            <person name="Martin F."/>
        </authorList>
    </citation>
    <scope>NUCLEOTIDE SEQUENCE [LARGE SCALE GENOMIC DNA]</scope>
    <source>
        <strain evidence="18">F 1598</strain>
    </source>
</reference>
<dbReference type="PANTHER" id="PTHR19384:SF127">
    <property type="entry name" value="BIFUNCTIONAL CYTOCHROME P450_NADPH--P450 REDUCTASE"/>
    <property type="match status" value="1"/>
</dbReference>
<evidence type="ECO:0000256" key="2">
    <source>
        <dbReference type="ARBA" id="ARBA00001971"/>
    </source>
</evidence>
<dbReference type="InterPro" id="IPR002401">
    <property type="entry name" value="Cyt_P450_E_grp-I"/>
</dbReference>
<keyword evidence="9" id="KW-0521">NADP</keyword>
<evidence type="ECO:0000256" key="11">
    <source>
        <dbReference type="ARBA" id="ARBA00023004"/>
    </source>
</evidence>
<comment type="cofactor">
    <cofactor evidence="2 14">
        <name>heme</name>
        <dbReference type="ChEBI" id="CHEBI:30413"/>
    </cofactor>
</comment>
<dbReference type="InterPro" id="IPR036396">
    <property type="entry name" value="Cyt_P450_sf"/>
</dbReference>
<evidence type="ECO:0000256" key="12">
    <source>
        <dbReference type="ARBA" id="ARBA00047827"/>
    </source>
</evidence>
<comment type="cofactor">
    <cofactor evidence="3">
        <name>FAD</name>
        <dbReference type="ChEBI" id="CHEBI:57692"/>
    </cofactor>
</comment>
<accession>A0A0C3BJJ7</accession>
<keyword evidence="18" id="KW-1185">Reference proteome</keyword>
<gene>
    <name evidence="17" type="ORF">PILCRDRAFT_815766</name>
</gene>
<feature type="domain" description="Flavodoxin-like" evidence="15">
    <location>
        <begin position="337"/>
        <end position="477"/>
    </location>
</feature>
<dbReference type="Pfam" id="PF00258">
    <property type="entry name" value="Flavodoxin_1"/>
    <property type="match status" value="1"/>
</dbReference>
<dbReference type="GO" id="GO:0010181">
    <property type="term" value="F:FMN binding"/>
    <property type="evidence" value="ECO:0007669"/>
    <property type="project" value="InterPro"/>
</dbReference>
<keyword evidence="5" id="KW-0813">Transport</keyword>
<dbReference type="OrthoDB" id="1470350at2759"/>
<evidence type="ECO:0000313" key="18">
    <source>
        <dbReference type="Proteomes" id="UP000054166"/>
    </source>
</evidence>
<organism evidence="17 18">
    <name type="scientific">Piloderma croceum (strain F 1598)</name>
    <dbReference type="NCBI Taxonomy" id="765440"/>
    <lineage>
        <taxon>Eukaryota</taxon>
        <taxon>Fungi</taxon>
        <taxon>Dikarya</taxon>
        <taxon>Basidiomycota</taxon>
        <taxon>Agaricomycotina</taxon>
        <taxon>Agaricomycetes</taxon>
        <taxon>Agaricomycetidae</taxon>
        <taxon>Atheliales</taxon>
        <taxon>Atheliaceae</taxon>
        <taxon>Piloderma</taxon>
    </lineage>
</organism>
<feature type="domain" description="FAD-binding FR-type" evidence="16">
    <location>
        <begin position="514"/>
        <end position="742"/>
    </location>
</feature>
<evidence type="ECO:0008006" key="19">
    <source>
        <dbReference type="Google" id="ProtNLM"/>
    </source>
</evidence>
<evidence type="ECO:0000256" key="1">
    <source>
        <dbReference type="ARBA" id="ARBA00001917"/>
    </source>
</evidence>
<proteinExistence type="inferred from homology"/>
<comment type="similarity">
    <text evidence="4">In the N-terminal section; belongs to the cytochrome P450 family.</text>
</comment>
<dbReference type="InterPro" id="IPR017972">
    <property type="entry name" value="Cyt_P450_CS"/>
</dbReference>
<dbReference type="Gene3D" id="3.40.50.80">
    <property type="entry name" value="Nucleotide-binding domain of ferredoxin-NADP reductase (FNR) module"/>
    <property type="match status" value="1"/>
</dbReference>
<feature type="binding site" description="axial binding residue" evidence="14">
    <location>
        <position position="246"/>
    </location>
    <ligand>
        <name>heme</name>
        <dbReference type="ChEBI" id="CHEBI:30413"/>
    </ligand>
    <ligandPart>
        <name>Fe</name>
        <dbReference type="ChEBI" id="CHEBI:18248"/>
    </ligandPart>
</feature>
<dbReference type="InterPro" id="IPR029039">
    <property type="entry name" value="Flavoprotein-like_sf"/>
</dbReference>
<keyword evidence="6" id="KW-0285">Flavoprotein</keyword>
<evidence type="ECO:0000259" key="16">
    <source>
        <dbReference type="PROSITE" id="PS51384"/>
    </source>
</evidence>
<dbReference type="PROSITE" id="PS50902">
    <property type="entry name" value="FLAVODOXIN_LIKE"/>
    <property type="match status" value="1"/>
</dbReference>
<sequence length="900" mass="98971">MSYRLNSFYTETQPQFGQAMTNFLKESFVRSNRPAVIKALMIGATAKYEEDIKYMTDIANKIVADRKAHPIDKKDLLTKMLNGRDSKTGQGLSDDSITKNLITFMIAGHETSSATLSFLTYYLLKHPDVMRKLRDEIEEVIGTEQPQYEHLGKLPYLTAVLRETLRLQPPATSRGVTALEDTVVGGGKYAIKAGVPLVVLSWVALKDPSVWGEDAEDFKPERMLNGKFEALPPNAWQPFGYGMRACIGRPFAWQEILLAIASIVQKFDLSLVDPSYTLELKQALTIKPKGLMIRAALRTTPCRLSAAPSSSLKVGDIKTHQPASHQHTGAADGTTPLYILYGSNTGTSEAFAQRIASDAPVYGFLPSLATLDSATENVPKDGPVVIVTASFEGEPADNAAKFVDWLRIVKGNGFAGVCYAVFGLGHHDWVQTYQRIPTLCDNLLEQHGGKRLLDRGEGDAGASNFFEMFDNFEAKLWEVLSKEFNTSKKESISTGFTVQTVDPGTARAAVLRHPDAALGRVVENRILTKSGVPVKRHIDFELPEETTARAGDYLAILPHNPSRDVHRALAHFELSREQQVVLSSVSPTSLPVNKPVGLADILGGYVELSQPATTRDLRGLIDASTTDSTRTILEGLISAYAEKVLAKRLSVLDILEAYKDIKLSLTTLLQMLPAMRVRQYSISSSPLWNPQRVTLTVSVIDGPAISGRSDEFLGVASNYLANLRAGDKVQMAVRPSGSAFHPPADPSVPLVLFCAGSGLAPMRGFIQERAAQKQSGREVGKTLLFFGCRSPDQDFLYSDSDLAEWTKLGVVDIRPAFSRSPNDSKGCQYVQDRIWHDREEISKAYDENAKFFSCGSGKIASGIKTKLIEIIERKLNVDHAEATARFEKVSKDRYATDIFD</sequence>
<dbReference type="Gene3D" id="1.10.630.10">
    <property type="entry name" value="Cytochrome P450"/>
    <property type="match status" value="1"/>
</dbReference>
<dbReference type="AlphaFoldDB" id="A0A0C3BJJ7"/>
<dbReference type="GO" id="GO:0016712">
    <property type="term" value="F:oxidoreductase activity, acting on paired donors, with incorporation or reduction of molecular oxygen, reduced flavin or flavoprotein as one donor, and incorporation of one atom of oxygen"/>
    <property type="evidence" value="ECO:0007669"/>
    <property type="project" value="UniProtKB-EC"/>
</dbReference>
<dbReference type="Pfam" id="PF00175">
    <property type="entry name" value="NAD_binding_1"/>
    <property type="match status" value="1"/>
</dbReference>